<comment type="pathway">
    <text evidence="2">Amino-acid biosynthesis; L-serine biosynthesis; L-serine from 3-phospho-D-glycerate: step 1/3.</text>
</comment>
<dbReference type="Gene3D" id="3.40.50.720">
    <property type="entry name" value="NAD(P)-binding Rossmann-like Domain"/>
    <property type="match status" value="2"/>
</dbReference>
<dbReference type="SUPFAM" id="SSF55021">
    <property type="entry name" value="ACT-like"/>
    <property type="match status" value="1"/>
</dbReference>
<comment type="caution">
    <text evidence="14">The sequence shown here is derived from an EMBL/GenBank/DDBJ whole genome shotgun (WGS) entry which is preliminary data.</text>
</comment>
<organism evidence="14 15">
    <name type="scientific">Vagococcus vulneris</name>
    <dbReference type="NCBI Taxonomy" id="1977869"/>
    <lineage>
        <taxon>Bacteria</taxon>
        <taxon>Bacillati</taxon>
        <taxon>Bacillota</taxon>
        <taxon>Bacilli</taxon>
        <taxon>Lactobacillales</taxon>
        <taxon>Enterococcaceae</taxon>
        <taxon>Vagococcus</taxon>
    </lineage>
</organism>
<evidence type="ECO:0000256" key="1">
    <source>
        <dbReference type="ARBA" id="ARBA00003800"/>
    </source>
</evidence>
<dbReference type="PROSITE" id="PS00065">
    <property type="entry name" value="D_2_HYDROXYACID_DH_1"/>
    <property type="match status" value="1"/>
</dbReference>
<keyword evidence="15" id="KW-1185">Reference proteome</keyword>
<comment type="catalytic activity">
    <reaction evidence="11">
        <text>(2R)-3-phosphoglycerate + NAD(+) = 3-phosphooxypyruvate + NADH + H(+)</text>
        <dbReference type="Rhea" id="RHEA:12641"/>
        <dbReference type="ChEBI" id="CHEBI:15378"/>
        <dbReference type="ChEBI" id="CHEBI:18110"/>
        <dbReference type="ChEBI" id="CHEBI:57540"/>
        <dbReference type="ChEBI" id="CHEBI:57945"/>
        <dbReference type="ChEBI" id="CHEBI:58272"/>
        <dbReference type="EC" id="1.1.1.95"/>
    </reaction>
</comment>
<evidence type="ECO:0000256" key="6">
    <source>
        <dbReference type="ARBA" id="ARBA00021582"/>
    </source>
</evidence>
<feature type="domain" description="ACT" evidence="13">
    <location>
        <begin position="317"/>
        <end position="390"/>
    </location>
</feature>
<dbReference type="PROSITE" id="PS00670">
    <property type="entry name" value="D_2_HYDROXYACID_DH_2"/>
    <property type="match status" value="1"/>
</dbReference>
<protein>
    <recommendedName>
        <fullName evidence="6">D-3-phosphoglycerate dehydrogenase</fullName>
        <ecNumber evidence="4">1.1.1.399</ecNumber>
        <ecNumber evidence="5">1.1.1.95</ecNumber>
    </recommendedName>
    <alternativeName>
        <fullName evidence="9">2-oxoglutarate reductase</fullName>
    </alternativeName>
</protein>
<dbReference type="Gene3D" id="3.30.70.260">
    <property type="match status" value="1"/>
</dbReference>
<dbReference type="AlphaFoldDB" id="A0A430A0I9"/>
<dbReference type="InterPro" id="IPR006139">
    <property type="entry name" value="D-isomer_2_OHA_DH_cat_dom"/>
</dbReference>
<dbReference type="SUPFAM" id="SSF52283">
    <property type="entry name" value="Formate/glycerate dehydrogenase catalytic domain-like"/>
    <property type="match status" value="1"/>
</dbReference>
<dbReference type="OrthoDB" id="9805416at2"/>
<dbReference type="InterPro" id="IPR036291">
    <property type="entry name" value="NAD(P)-bd_dom_sf"/>
</dbReference>
<keyword evidence="7 12" id="KW-0560">Oxidoreductase</keyword>
<gene>
    <name evidence="14" type="ORF">CBF37_03750</name>
</gene>
<accession>A0A430A0I9</accession>
<dbReference type="RefSeq" id="WP_125983380.1">
    <property type="nucleotide sequence ID" value="NZ_NGJS01000003.1"/>
</dbReference>
<evidence type="ECO:0000256" key="12">
    <source>
        <dbReference type="RuleBase" id="RU003719"/>
    </source>
</evidence>
<keyword evidence="8" id="KW-0520">NAD</keyword>
<dbReference type="Pfam" id="PF00389">
    <property type="entry name" value="2-Hacid_dh"/>
    <property type="match status" value="1"/>
</dbReference>
<dbReference type="InterPro" id="IPR006140">
    <property type="entry name" value="D-isomer_DH_NAD-bd"/>
</dbReference>
<comment type="catalytic activity">
    <reaction evidence="10">
        <text>(R)-2-hydroxyglutarate + NAD(+) = 2-oxoglutarate + NADH + H(+)</text>
        <dbReference type="Rhea" id="RHEA:49612"/>
        <dbReference type="ChEBI" id="CHEBI:15378"/>
        <dbReference type="ChEBI" id="CHEBI:15801"/>
        <dbReference type="ChEBI" id="CHEBI:16810"/>
        <dbReference type="ChEBI" id="CHEBI:57540"/>
        <dbReference type="ChEBI" id="CHEBI:57945"/>
        <dbReference type="EC" id="1.1.1.399"/>
    </reaction>
</comment>
<dbReference type="InterPro" id="IPR002912">
    <property type="entry name" value="ACT_dom"/>
</dbReference>
<dbReference type="InterPro" id="IPR029753">
    <property type="entry name" value="D-isomer_DH_CS"/>
</dbReference>
<dbReference type="Pfam" id="PF02826">
    <property type="entry name" value="2-Hacid_dh_C"/>
    <property type="match status" value="1"/>
</dbReference>
<evidence type="ECO:0000256" key="5">
    <source>
        <dbReference type="ARBA" id="ARBA00013143"/>
    </source>
</evidence>
<dbReference type="EC" id="1.1.1.399" evidence="4"/>
<dbReference type="GO" id="GO:0004617">
    <property type="term" value="F:phosphoglycerate dehydrogenase activity"/>
    <property type="evidence" value="ECO:0007669"/>
    <property type="project" value="UniProtKB-EC"/>
</dbReference>
<dbReference type="EMBL" id="NGJS01000003">
    <property type="protein sequence ID" value="RST99848.1"/>
    <property type="molecule type" value="Genomic_DNA"/>
</dbReference>
<evidence type="ECO:0000256" key="4">
    <source>
        <dbReference type="ARBA" id="ARBA00013001"/>
    </source>
</evidence>
<evidence type="ECO:0000256" key="11">
    <source>
        <dbReference type="ARBA" id="ARBA00048731"/>
    </source>
</evidence>
<comment type="similarity">
    <text evidence="3 12">Belongs to the D-isomer specific 2-hydroxyacid dehydrogenase family.</text>
</comment>
<dbReference type="PANTHER" id="PTHR42938:SF47">
    <property type="entry name" value="HYDROXYPYRUVATE REDUCTASE"/>
    <property type="match status" value="1"/>
</dbReference>
<dbReference type="UniPathway" id="UPA00135">
    <property type="reaction ID" value="UER00196"/>
</dbReference>
<dbReference type="SUPFAM" id="SSF51735">
    <property type="entry name" value="NAD(P)-binding Rossmann-fold domains"/>
    <property type="match status" value="1"/>
</dbReference>
<evidence type="ECO:0000256" key="10">
    <source>
        <dbReference type="ARBA" id="ARBA00048126"/>
    </source>
</evidence>
<evidence type="ECO:0000256" key="9">
    <source>
        <dbReference type="ARBA" id="ARBA00030455"/>
    </source>
</evidence>
<dbReference type="PROSITE" id="PS51671">
    <property type="entry name" value="ACT"/>
    <property type="match status" value="1"/>
</dbReference>
<dbReference type="Proteomes" id="UP000287857">
    <property type="component" value="Unassembled WGS sequence"/>
</dbReference>
<name>A0A430A0I9_9ENTE</name>
<evidence type="ECO:0000256" key="2">
    <source>
        <dbReference type="ARBA" id="ARBA00005216"/>
    </source>
</evidence>
<dbReference type="PANTHER" id="PTHR42938">
    <property type="entry name" value="FORMATE DEHYDROGENASE 1"/>
    <property type="match status" value="1"/>
</dbReference>
<dbReference type="InterPro" id="IPR029752">
    <property type="entry name" value="D-isomer_DH_CS1"/>
</dbReference>
<evidence type="ECO:0000259" key="13">
    <source>
        <dbReference type="PROSITE" id="PS51671"/>
    </source>
</evidence>
<dbReference type="EC" id="1.1.1.95" evidence="5"/>
<sequence length="393" mass="43024">MTYTVKTYNQIAPEGLNFLKQAGYIVEDSDHPDAILLRSHSLHQQKLTDSVLAIGRAGAGTNNIPIDTCTSQGIAVFNTPGANANAVKELVLANLLLAVRPILKGTEWINHLDSHAISSEVEINKKQFAGTELEGKTLGVIGLGAIGSRVANDAYQIGMNVLGYDPHVSIDTAWKMSRRVQRVLDLQDIFSEADFITIHIPLLPETKHFIGKKELSKMKPNTVLLNFSRGELVDNPAVLKAAANGGIAKYITDFPVEELLHQPNITLLPHLGASTEEAEINCAKSAARTLQYYLETGNIRHSVNLPTVDMTFNSPYRISVLHQNIPNMIGAISQLVAQKNINIHNLTNRSRGEVAYTLVDLDETALDMAQSIVSDIQQNSAVIRTRLITNTKI</sequence>
<dbReference type="InterPro" id="IPR045865">
    <property type="entry name" value="ACT-like_dom_sf"/>
</dbReference>
<dbReference type="CDD" id="cd12174">
    <property type="entry name" value="PGDH_like_3"/>
    <property type="match status" value="1"/>
</dbReference>
<comment type="function">
    <text evidence="1">Catalyzes the reversible oxidation of 3-phospho-D-glycerate to 3-phosphonooxypyruvate, the first step of the phosphorylated L-serine biosynthesis pathway. Also catalyzes the reversible oxidation of 2-hydroxyglutarate to 2-oxoglutarate.</text>
</comment>
<evidence type="ECO:0000313" key="14">
    <source>
        <dbReference type="EMBL" id="RST99848.1"/>
    </source>
</evidence>
<evidence type="ECO:0000256" key="7">
    <source>
        <dbReference type="ARBA" id="ARBA00023002"/>
    </source>
</evidence>
<proteinExistence type="inferred from homology"/>
<dbReference type="PROSITE" id="PS00671">
    <property type="entry name" value="D_2_HYDROXYACID_DH_3"/>
    <property type="match status" value="1"/>
</dbReference>
<reference evidence="14 15" key="1">
    <citation type="submission" date="2017-05" db="EMBL/GenBank/DDBJ databases">
        <title>Vagococcus spp. assemblies.</title>
        <authorList>
            <person name="Gulvik C.A."/>
        </authorList>
    </citation>
    <scope>NUCLEOTIDE SEQUENCE [LARGE SCALE GENOMIC DNA]</scope>
    <source>
        <strain evidence="14 15">SS1995</strain>
    </source>
</reference>
<dbReference type="GO" id="GO:0051287">
    <property type="term" value="F:NAD binding"/>
    <property type="evidence" value="ECO:0007669"/>
    <property type="project" value="InterPro"/>
</dbReference>
<evidence type="ECO:0000313" key="15">
    <source>
        <dbReference type="Proteomes" id="UP000287857"/>
    </source>
</evidence>
<evidence type="ECO:0000256" key="8">
    <source>
        <dbReference type="ARBA" id="ARBA00023027"/>
    </source>
</evidence>
<evidence type="ECO:0000256" key="3">
    <source>
        <dbReference type="ARBA" id="ARBA00005854"/>
    </source>
</evidence>